<protein>
    <submittedName>
        <fullName evidence="2">Uncharacterized protein</fullName>
    </submittedName>
</protein>
<keyword evidence="1" id="KW-0812">Transmembrane</keyword>
<feature type="transmembrane region" description="Helical" evidence="1">
    <location>
        <begin position="6"/>
        <end position="25"/>
    </location>
</feature>
<comment type="caution">
    <text evidence="2">The sequence shown here is derived from an EMBL/GenBank/DDBJ whole genome shotgun (WGS) entry which is preliminary data.</text>
</comment>
<evidence type="ECO:0000313" key="2">
    <source>
        <dbReference type="EMBL" id="GAA4776919.1"/>
    </source>
</evidence>
<evidence type="ECO:0000256" key="1">
    <source>
        <dbReference type="SAM" id="Phobius"/>
    </source>
</evidence>
<name>A0ABP9AB95_9MICO</name>
<evidence type="ECO:0000313" key="3">
    <source>
        <dbReference type="Proteomes" id="UP001501645"/>
    </source>
</evidence>
<dbReference type="EMBL" id="BAABKO010000003">
    <property type="protein sequence ID" value="GAA4776919.1"/>
    <property type="molecule type" value="Genomic_DNA"/>
</dbReference>
<keyword evidence="1" id="KW-0472">Membrane</keyword>
<feature type="transmembrane region" description="Helical" evidence="1">
    <location>
        <begin position="57"/>
        <end position="79"/>
    </location>
</feature>
<proteinExistence type="predicted"/>
<sequence length="89" mass="9093">MPGLTVVALVLSVAVVALTVTMLIMGRERRSAVSLLFLGAAMATVTIGQILQETPSLPLLIAIIVLAVIGVVSGIIGLARKPVASSETE</sequence>
<keyword evidence="1" id="KW-1133">Transmembrane helix</keyword>
<dbReference type="Proteomes" id="UP001501645">
    <property type="component" value="Unassembled WGS sequence"/>
</dbReference>
<gene>
    <name evidence="2" type="ORF">GCM10023351_22100</name>
</gene>
<reference evidence="3" key="1">
    <citation type="journal article" date="2019" name="Int. J. Syst. Evol. Microbiol.">
        <title>The Global Catalogue of Microorganisms (GCM) 10K type strain sequencing project: providing services to taxonomists for standard genome sequencing and annotation.</title>
        <authorList>
            <consortium name="The Broad Institute Genomics Platform"/>
            <consortium name="The Broad Institute Genome Sequencing Center for Infectious Disease"/>
            <person name="Wu L."/>
            <person name="Ma J."/>
        </authorList>
    </citation>
    <scope>NUCLEOTIDE SEQUENCE [LARGE SCALE GENOMIC DNA]</scope>
    <source>
        <strain evidence="3">JCM 18537</strain>
    </source>
</reference>
<dbReference type="RefSeq" id="WP_345439095.1">
    <property type="nucleotide sequence ID" value="NZ_BAABKO010000003.1"/>
</dbReference>
<keyword evidence="3" id="KW-1185">Reference proteome</keyword>
<accession>A0ABP9AB95</accession>
<feature type="transmembrane region" description="Helical" evidence="1">
    <location>
        <begin position="32"/>
        <end position="51"/>
    </location>
</feature>
<organism evidence="2 3">
    <name type="scientific">Microbacterium gilvum</name>
    <dbReference type="NCBI Taxonomy" id="1336204"/>
    <lineage>
        <taxon>Bacteria</taxon>
        <taxon>Bacillati</taxon>
        <taxon>Actinomycetota</taxon>
        <taxon>Actinomycetes</taxon>
        <taxon>Micrococcales</taxon>
        <taxon>Microbacteriaceae</taxon>
        <taxon>Microbacterium</taxon>
    </lineage>
</organism>